<evidence type="ECO:0000313" key="5">
    <source>
        <dbReference type="RefSeq" id="XP_018320977.1"/>
    </source>
</evidence>
<dbReference type="GO" id="GO:0005829">
    <property type="term" value="C:cytosol"/>
    <property type="evidence" value="ECO:0007669"/>
    <property type="project" value="TreeGrafter"/>
</dbReference>
<protein>
    <submittedName>
        <fullName evidence="5 6">Serine/threonine-protein phosphatase 6 regulatory subunit 3 isoform X1</fullName>
    </submittedName>
</protein>
<proteinExistence type="inferred from homology"/>
<gene>
    <name evidence="5 6" type="primary">LOC108734080</name>
</gene>
<feature type="region of interest" description="Disordered" evidence="3">
    <location>
        <begin position="642"/>
        <end position="668"/>
    </location>
</feature>
<evidence type="ECO:0000313" key="6">
    <source>
        <dbReference type="RefSeq" id="XP_018320978.1"/>
    </source>
</evidence>
<dbReference type="GO" id="GO:0019903">
    <property type="term" value="F:protein phosphatase binding"/>
    <property type="evidence" value="ECO:0007669"/>
    <property type="project" value="InterPro"/>
</dbReference>
<accession>A0A1W4WKJ0</accession>
<keyword evidence="2" id="KW-0131">Cell cycle</keyword>
<evidence type="ECO:0000256" key="1">
    <source>
        <dbReference type="ARBA" id="ARBA00006180"/>
    </source>
</evidence>
<evidence type="ECO:0000256" key="2">
    <source>
        <dbReference type="ARBA" id="ARBA00023306"/>
    </source>
</evidence>
<dbReference type="PANTHER" id="PTHR12634:SF8">
    <property type="entry name" value="FIERY MOUNTAIN, ISOFORM D"/>
    <property type="match status" value="1"/>
</dbReference>
<comment type="similarity">
    <text evidence="1">Belongs to the SAPS family.</text>
</comment>
<dbReference type="RefSeq" id="XP_018320977.1">
    <property type="nucleotide sequence ID" value="XM_018465475.1"/>
</dbReference>
<dbReference type="KEGG" id="apln:108734080"/>
<dbReference type="InterPro" id="IPR007587">
    <property type="entry name" value="SAPS"/>
</dbReference>
<dbReference type="GO" id="GO:0005634">
    <property type="term" value="C:nucleus"/>
    <property type="evidence" value="ECO:0007669"/>
    <property type="project" value="TreeGrafter"/>
</dbReference>
<organism evidence="4 5">
    <name type="scientific">Agrilus planipennis</name>
    <name type="common">Emerald ash borer</name>
    <name type="synonym">Agrilus marcopoli</name>
    <dbReference type="NCBI Taxonomy" id="224129"/>
    <lineage>
        <taxon>Eukaryota</taxon>
        <taxon>Metazoa</taxon>
        <taxon>Ecdysozoa</taxon>
        <taxon>Arthropoda</taxon>
        <taxon>Hexapoda</taxon>
        <taxon>Insecta</taxon>
        <taxon>Pterygota</taxon>
        <taxon>Neoptera</taxon>
        <taxon>Endopterygota</taxon>
        <taxon>Coleoptera</taxon>
        <taxon>Polyphaga</taxon>
        <taxon>Elateriformia</taxon>
        <taxon>Buprestoidea</taxon>
        <taxon>Buprestidae</taxon>
        <taxon>Agrilinae</taxon>
        <taxon>Agrilus</taxon>
    </lineage>
</organism>
<dbReference type="InterPro" id="IPR016024">
    <property type="entry name" value="ARM-type_fold"/>
</dbReference>
<dbReference type="CTD" id="38714"/>
<sequence length="864" mass="96178">MFWKYNNGSSSQIETLLAKEGITLKELLNEEDIINECKLQNKALIDFLNRPENLEELVTLATVEPSVEIEERTRFKYPYIACQILVCDIPTLNEGLASNEALLSKLYSFLDSEPPLNSLLASYFSEIMCVLIAMKTEQNWLSHQVTCLQVIYFLKKKENFIPLLLKHIGTSAIMDLTLKLMTQVKGTELRQNILQWLDSQKIVQSLVALLNPSVDKERHYNVAQLLCDFIKTARDIQRNNTERYEPDLLLNTVESAEIIIMLLDQILSSTKVESCIVGGIQVLLALLEFSKPIGFPIFRVTEETSDAEYKKKIVEIMMPPVLKRLRDFHNLLVDPPKKEPIGMTVGTLQVPVGNTRLKVAKLFATFIATNSSDVIKELMSLGTFQLLLDLFFKYPWNNFLHTQVEACITSALKAPVTYETGDDNALYTHLIVNCKLVERILEAWKNNDEKQSQTNGLRQGYMGHLTNMVNSILNCCSTSSLGEFLKTTVPTVAEEFEKFAESTLQEINKKRDTLLGGANPCVTNDDGDEYGDLPFTQSMLLQQQVYAQYQMQQLTPQFIESYSDNDDDFNDDEDTLQAIDDRTNVNFDLSEGDLVQQHEFFKQICAQNINTLDDADDQIFEDKDHTFQTVIEKKEAGDNCSGFGGYHSSSDSEDGSPPSDNPFVDVDSWLSKSNKPGAVAPISMQDPWSTCEKTADEATSAITAGDCGTNNWADFSSATFAAVFDANFDALPNRTENSNCGTFPNSPAVGKAVLGNVVTPTTATTTINLVKNANEDEVVSKSRRDAAETEVAQIVDQALQEVAKKIGGHVVAAGDGADHRSSNIDSEPKNEAKNELIEGNDSKMTNVDDKTGACIKQEPDKKGA</sequence>
<evidence type="ECO:0000313" key="4">
    <source>
        <dbReference type="Proteomes" id="UP000192223"/>
    </source>
</evidence>
<keyword evidence="4" id="KW-1185">Reference proteome</keyword>
<dbReference type="AlphaFoldDB" id="A0A1W4WKJ0"/>
<feature type="compositionally biased region" description="Basic and acidic residues" evidence="3">
    <location>
        <begin position="816"/>
        <end position="836"/>
    </location>
</feature>
<dbReference type="Pfam" id="PF04499">
    <property type="entry name" value="SAPS"/>
    <property type="match status" value="1"/>
</dbReference>
<name>A0A1W4WKJ0_AGRPL</name>
<dbReference type="SUPFAM" id="SSF48371">
    <property type="entry name" value="ARM repeat"/>
    <property type="match status" value="1"/>
</dbReference>
<dbReference type="STRING" id="224129.A0A1W4WKJ0"/>
<dbReference type="Proteomes" id="UP000192223">
    <property type="component" value="Unplaced"/>
</dbReference>
<dbReference type="RefSeq" id="XP_018320978.1">
    <property type="nucleotide sequence ID" value="XM_018465476.1"/>
</dbReference>
<dbReference type="GeneID" id="108734080"/>
<dbReference type="OrthoDB" id="295029at2759"/>
<reference evidence="5 6" key="1">
    <citation type="submission" date="2025-04" db="UniProtKB">
        <authorList>
            <consortium name="RefSeq"/>
        </authorList>
    </citation>
    <scope>IDENTIFICATION</scope>
    <source>
        <tissue evidence="5 6">Entire body</tissue>
    </source>
</reference>
<evidence type="ECO:0000256" key="3">
    <source>
        <dbReference type="SAM" id="MobiDB-lite"/>
    </source>
</evidence>
<dbReference type="GO" id="GO:0019888">
    <property type="term" value="F:protein phosphatase regulator activity"/>
    <property type="evidence" value="ECO:0007669"/>
    <property type="project" value="TreeGrafter"/>
</dbReference>
<feature type="region of interest" description="Disordered" evidence="3">
    <location>
        <begin position="813"/>
        <end position="864"/>
    </location>
</feature>
<feature type="compositionally biased region" description="Basic and acidic residues" evidence="3">
    <location>
        <begin position="846"/>
        <end position="864"/>
    </location>
</feature>
<dbReference type="PANTHER" id="PTHR12634">
    <property type="entry name" value="SIT4 YEAST -ASSOCIATING PROTEIN-RELATED"/>
    <property type="match status" value="1"/>
</dbReference>